<sequence>MSKYRYREVKNYIHNELKLTKEDIKEIMVPIVKEEVKRIFHNTYGNDVDIERWVRCMVSNEIQRHGDYSMIRNLCREIIKEEITDRLSIDISLKKKEG</sequence>
<dbReference type="EMBL" id="BK032629">
    <property type="protein sequence ID" value="DAF52128.1"/>
    <property type="molecule type" value="Genomic_DNA"/>
</dbReference>
<name>A0A8S5SMJ0_9CAUD</name>
<accession>A0A8S5SMJ0</accession>
<evidence type="ECO:0000313" key="1">
    <source>
        <dbReference type="EMBL" id="DAF52128.1"/>
    </source>
</evidence>
<organism evidence="1">
    <name type="scientific">Myoviridae sp. ctPoO4</name>
    <dbReference type="NCBI Taxonomy" id="2827685"/>
    <lineage>
        <taxon>Viruses</taxon>
        <taxon>Duplodnaviria</taxon>
        <taxon>Heunggongvirae</taxon>
        <taxon>Uroviricota</taxon>
        <taxon>Caudoviricetes</taxon>
    </lineage>
</organism>
<protein>
    <submittedName>
        <fullName evidence="1">Uncharacterized protein</fullName>
    </submittedName>
</protein>
<reference evidence="1" key="1">
    <citation type="journal article" date="2021" name="Proc. Natl. Acad. Sci. U.S.A.">
        <title>A Catalog of Tens of Thousands of Viruses from Human Metagenomes Reveals Hidden Associations with Chronic Diseases.</title>
        <authorList>
            <person name="Tisza M.J."/>
            <person name="Buck C.B."/>
        </authorList>
    </citation>
    <scope>NUCLEOTIDE SEQUENCE</scope>
    <source>
        <strain evidence="1">CtPoO4</strain>
    </source>
</reference>
<proteinExistence type="predicted"/>